<protein>
    <submittedName>
        <fullName evidence="2">Alpha/beta hydrolase</fullName>
    </submittedName>
</protein>
<proteinExistence type="predicted"/>
<dbReference type="Proteomes" id="UP000286680">
    <property type="component" value="Unassembled WGS sequence"/>
</dbReference>
<dbReference type="InterPro" id="IPR008886">
    <property type="entry name" value="UPF0227/Esterase_YqiA"/>
</dbReference>
<dbReference type="Gene3D" id="3.40.50.1820">
    <property type="entry name" value="alpha/beta hydrolase"/>
    <property type="match status" value="1"/>
</dbReference>
<sequence>MHVIFNHGKESGPWGTKIKALAKAAENLACSVDSIDFNGEMDADKRVTQLLAAIDQCQQPPLLVGSSMGGYVATVAASQRPCAGLFVLAPAYYLGGAANFDQLQVSCPMAIVHGWQDDIVPVANSWRVAQRLAADLHVVNDDHRLIKTLDHTVDLFTRFLTKDLA</sequence>
<comment type="caution">
    <text evidence="2">The sequence shown here is derived from an EMBL/GenBank/DDBJ whole genome shotgun (WGS) entry which is preliminary data.</text>
</comment>
<dbReference type="RefSeq" id="WP_126819123.1">
    <property type="nucleotide sequence ID" value="NZ_PIPS01000001.1"/>
</dbReference>
<dbReference type="EMBL" id="PIPS01000001">
    <property type="protein sequence ID" value="RUO44587.1"/>
    <property type="molecule type" value="Genomic_DNA"/>
</dbReference>
<keyword evidence="3" id="KW-1185">Reference proteome</keyword>
<dbReference type="Pfam" id="PF05728">
    <property type="entry name" value="UPF0227"/>
    <property type="match status" value="1"/>
</dbReference>
<name>A0AA94EEZ6_9GAMM</name>
<keyword evidence="1 2" id="KW-0378">Hydrolase</keyword>
<dbReference type="AlphaFoldDB" id="A0AA94EEZ6"/>
<reference evidence="3" key="1">
    <citation type="journal article" date="2018" name="Front. Microbiol.">
        <title>Genome-Based Analysis Reveals the Taxonomy and Diversity of the Family Idiomarinaceae.</title>
        <authorList>
            <person name="Liu Y."/>
            <person name="Lai Q."/>
            <person name="Shao Z."/>
        </authorList>
    </citation>
    <scope>NUCLEOTIDE SEQUENCE [LARGE SCALE GENOMIC DNA]</scope>
    <source>
        <strain evidence="3">SN-14</strain>
    </source>
</reference>
<evidence type="ECO:0000256" key="1">
    <source>
        <dbReference type="ARBA" id="ARBA00022801"/>
    </source>
</evidence>
<organism evidence="2 3">
    <name type="scientific">Idiomarina aquatica</name>
    <dbReference type="NCBI Taxonomy" id="1327752"/>
    <lineage>
        <taxon>Bacteria</taxon>
        <taxon>Pseudomonadati</taxon>
        <taxon>Pseudomonadota</taxon>
        <taxon>Gammaproteobacteria</taxon>
        <taxon>Alteromonadales</taxon>
        <taxon>Idiomarinaceae</taxon>
        <taxon>Idiomarina</taxon>
    </lineage>
</organism>
<gene>
    <name evidence="2" type="ORF">CWE23_00685</name>
</gene>
<dbReference type="InterPro" id="IPR029058">
    <property type="entry name" value="AB_hydrolase_fold"/>
</dbReference>
<evidence type="ECO:0000313" key="3">
    <source>
        <dbReference type="Proteomes" id="UP000286680"/>
    </source>
</evidence>
<dbReference type="PANTHER" id="PTHR16138:SF7">
    <property type="entry name" value="PALMITOYL-PROTEIN THIOESTERASE ABHD10, MITOCHONDRIAL"/>
    <property type="match status" value="1"/>
</dbReference>
<dbReference type="GO" id="GO:0004553">
    <property type="term" value="F:hydrolase activity, hydrolyzing O-glycosyl compounds"/>
    <property type="evidence" value="ECO:0007669"/>
    <property type="project" value="TreeGrafter"/>
</dbReference>
<evidence type="ECO:0000313" key="2">
    <source>
        <dbReference type="EMBL" id="RUO44587.1"/>
    </source>
</evidence>
<accession>A0AA94EEZ6</accession>
<dbReference type="InterPro" id="IPR052382">
    <property type="entry name" value="ABHD10_acyl-thioesterase"/>
</dbReference>
<dbReference type="SUPFAM" id="SSF53474">
    <property type="entry name" value="alpha/beta-Hydrolases"/>
    <property type="match status" value="1"/>
</dbReference>
<dbReference type="PANTHER" id="PTHR16138">
    <property type="entry name" value="MYCOPHENOLIC ACID ACYL-GLUCURONIDE ESTERASE, MITOCHONDRIAL"/>
    <property type="match status" value="1"/>
</dbReference>